<evidence type="ECO:0000256" key="5">
    <source>
        <dbReference type="SAM" id="MobiDB-lite"/>
    </source>
</evidence>
<organism evidence="6 7">
    <name type="scientific">Kouleothrix aurantiaca</name>
    <dbReference type="NCBI Taxonomy" id="186479"/>
    <lineage>
        <taxon>Bacteria</taxon>
        <taxon>Bacillati</taxon>
        <taxon>Chloroflexota</taxon>
        <taxon>Chloroflexia</taxon>
        <taxon>Chloroflexales</taxon>
        <taxon>Roseiflexineae</taxon>
        <taxon>Roseiflexaceae</taxon>
        <taxon>Kouleothrix</taxon>
    </lineage>
</organism>
<keyword evidence="3" id="KW-0732">Signal</keyword>
<keyword evidence="2" id="KW-0964">Secreted</keyword>
<dbReference type="PANTHER" id="PTHR37467">
    <property type="entry name" value="EXPORTED CALCIUM-BINDING GLYCOPROTEIN-RELATED"/>
    <property type="match status" value="1"/>
</dbReference>
<dbReference type="Pfam" id="PF18884">
    <property type="entry name" value="TSP3_bac"/>
    <property type="match status" value="3"/>
</dbReference>
<dbReference type="InterPro" id="IPR059100">
    <property type="entry name" value="TSP3_bac"/>
</dbReference>
<feature type="compositionally biased region" description="Acidic residues" evidence="5">
    <location>
        <begin position="35"/>
        <end position="44"/>
    </location>
</feature>
<feature type="region of interest" description="Disordered" evidence="5">
    <location>
        <begin position="87"/>
        <end position="123"/>
    </location>
</feature>
<keyword evidence="7" id="KW-1185">Reference proteome</keyword>
<feature type="non-terminal residue" evidence="6">
    <location>
        <position position="1"/>
    </location>
</feature>
<evidence type="ECO:0000313" key="6">
    <source>
        <dbReference type="EMBL" id="KPV50669.1"/>
    </source>
</evidence>
<accession>A0A0N8PRR6</accession>
<reference evidence="6 7" key="1">
    <citation type="submission" date="2015-09" db="EMBL/GenBank/DDBJ databases">
        <title>Draft genome sequence of Kouleothrix aurantiaca JCM 19913.</title>
        <authorList>
            <person name="Hemp J."/>
        </authorList>
    </citation>
    <scope>NUCLEOTIDE SEQUENCE [LARGE SCALE GENOMIC DNA]</scope>
    <source>
        <strain evidence="6 7">COM-B</strain>
    </source>
</reference>
<evidence type="ECO:0000256" key="4">
    <source>
        <dbReference type="ARBA" id="ARBA00022837"/>
    </source>
</evidence>
<feature type="non-terminal residue" evidence="6">
    <location>
        <position position="665"/>
    </location>
</feature>
<evidence type="ECO:0000256" key="1">
    <source>
        <dbReference type="ARBA" id="ARBA00004613"/>
    </source>
</evidence>
<evidence type="ECO:0000256" key="2">
    <source>
        <dbReference type="ARBA" id="ARBA00022525"/>
    </source>
</evidence>
<keyword evidence="4" id="KW-0106">Calcium</keyword>
<comment type="subcellular location">
    <subcellularLocation>
        <location evidence="1">Secreted</location>
    </subcellularLocation>
</comment>
<dbReference type="InterPro" id="IPR053180">
    <property type="entry name" value="Ca-binding_acidic-repeat"/>
</dbReference>
<dbReference type="SUPFAM" id="SSF103647">
    <property type="entry name" value="TSP type-3 repeat"/>
    <property type="match status" value="1"/>
</dbReference>
<dbReference type="AlphaFoldDB" id="A0A0N8PRR6"/>
<proteinExistence type="predicted"/>
<protein>
    <recommendedName>
        <fullName evidence="8">VCBS repeat-containing protein</fullName>
    </recommendedName>
</protein>
<dbReference type="EMBL" id="LJCR01001269">
    <property type="protein sequence ID" value="KPV50669.1"/>
    <property type="molecule type" value="Genomic_DNA"/>
</dbReference>
<dbReference type="GO" id="GO:0005509">
    <property type="term" value="F:calcium ion binding"/>
    <property type="evidence" value="ECO:0007669"/>
    <property type="project" value="InterPro"/>
</dbReference>
<dbReference type="Proteomes" id="UP000050509">
    <property type="component" value="Unassembled WGS sequence"/>
</dbReference>
<comment type="caution">
    <text evidence="6">The sequence shown here is derived from an EMBL/GenBank/DDBJ whole genome shotgun (WGS) entry which is preliminary data.</text>
</comment>
<sequence>AQGAGYSAASADTDRDGLTDAQEAALGTNPASADTDNDGIPDGDEVFHEVFDTRTNPARPAGTWAGGWDIHIAADAGHAAFTLHVSSDPTLRDTDNDGLPDGAERQLATDPRATPTDRDGQPYNPLVINQNPLQLHVAASDLDGVVGPGQTFSYTSTVTTDGQPFGDGVLQVNLPSALGGTAPRYPLPLSHAPVRVTNALTVGAGAAAGPIAISSQARARLSGSGAGGWEWSAPAGTTIPFDASAGPQALGMAPGNDGYLLAALASAHGKQNEPGNIDLRALPGGGSQLADDDSSNTTFLRGATAPSVACTSDGRCMTVWDHYDNCNVVSFDSLVINDAGSDPDLNGDGRRDLELNVYYQFDGQTEQQLKPFPNIPWTFESLNQGALVKFSGLNLPFCGGVTIRVGEEDGDGVDKAPQAMHFTPGSSGSSAINYVISDGDSHESVTLTMSATSIHTYTVAGAINRSSAAPVTRQFSLPSPSFSDLFAQDFRPVVASDGQNFLVVWERVAQSGNAATVRLLARRFSADGTALSNEIQLASYSLDAPPASPQSVTFIDLVWAGDRYRLAWKSTSNGAIHLNDLVPSNNSFTVSELAGANTGQANGTINSLEGPRLAYDPLNHRTLLAYADAAGQVQGRLFGSGAAQPFTISPHGAQPRIAYSPVWRG</sequence>
<evidence type="ECO:0000256" key="3">
    <source>
        <dbReference type="ARBA" id="ARBA00022729"/>
    </source>
</evidence>
<evidence type="ECO:0008006" key="8">
    <source>
        <dbReference type="Google" id="ProtNLM"/>
    </source>
</evidence>
<feature type="region of interest" description="Disordered" evidence="5">
    <location>
        <begin position="1"/>
        <end position="44"/>
    </location>
</feature>
<gene>
    <name evidence="6" type="ORF">SE17_25555</name>
</gene>
<evidence type="ECO:0000313" key="7">
    <source>
        <dbReference type="Proteomes" id="UP000050509"/>
    </source>
</evidence>
<dbReference type="PANTHER" id="PTHR37467:SF1">
    <property type="entry name" value="EXPORTED CALCIUM-BINDING GLYCOPROTEIN"/>
    <property type="match status" value="1"/>
</dbReference>
<name>A0A0N8PRR6_9CHLR</name>
<dbReference type="InterPro" id="IPR028974">
    <property type="entry name" value="TSP_type-3_rpt"/>
</dbReference>